<name>A0ACD2ZXP7_9AGAR</name>
<feature type="non-terminal residue" evidence="1">
    <location>
        <position position="1"/>
    </location>
</feature>
<protein>
    <submittedName>
        <fullName evidence="1">Uncharacterized protein</fullName>
    </submittedName>
</protein>
<feature type="non-terminal residue" evidence="1">
    <location>
        <position position="103"/>
    </location>
</feature>
<sequence>CALYSQVHSAADKTNFGGQLLYPDLGKTFKQDSTGWALETPPTPNTPAGFQLVFGPVTAQTSSPQALNSADLATYDVQTCANICTNQPADPTYGLCKFFNIYR</sequence>
<evidence type="ECO:0000313" key="1">
    <source>
        <dbReference type="EMBL" id="TFK58154.1"/>
    </source>
</evidence>
<reference evidence="1 2" key="1">
    <citation type="journal article" date="2019" name="Nat. Ecol. Evol.">
        <title>Megaphylogeny resolves global patterns of mushroom evolution.</title>
        <authorList>
            <person name="Varga T."/>
            <person name="Krizsan K."/>
            <person name="Foldi C."/>
            <person name="Dima B."/>
            <person name="Sanchez-Garcia M."/>
            <person name="Sanchez-Ramirez S."/>
            <person name="Szollosi G.J."/>
            <person name="Szarkandi J.G."/>
            <person name="Papp V."/>
            <person name="Albert L."/>
            <person name="Andreopoulos W."/>
            <person name="Angelini C."/>
            <person name="Antonin V."/>
            <person name="Barry K.W."/>
            <person name="Bougher N.L."/>
            <person name="Buchanan P."/>
            <person name="Buyck B."/>
            <person name="Bense V."/>
            <person name="Catcheside P."/>
            <person name="Chovatia M."/>
            <person name="Cooper J."/>
            <person name="Damon W."/>
            <person name="Desjardin D."/>
            <person name="Finy P."/>
            <person name="Geml J."/>
            <person name="Haridas S."/>
            <person name="Hughes K."/>
            <person name="Justo A."/>
            <person name="Karasinski D."/>
            <person name="Kautmanova I."/>
            <person name="Kiss B."/>
            <person name="Kocsube S."/>
            <person name="Kotiranta H."/>
            <person name="LaButti K.M."/>
            <person name="Lechner B.E."/>
            <person name="Liimatainen K."/>
            <person name="Lipzen A."/>
            <person name="Lukacs Z."/>
            <person name="Mihaltcheva S."/>
            <person name="Morgado L.N."/>
            <person name="Niskanen T."/>
            <person name="Noordeloos M.E."/>
            <person name="Ohm R.A."/>
            <person name="Ortiz-Santana B."/>
            <person name="Ovrebo C."/>
            <person name="Racz N."/>
            <person name="Riley R."/>
            <person name="Savchenko A."/>
            <person name="Shiryaev A."/>
            <person name="Soop K."/>
            <person name="Spirin V."/>
            <person name="Szebenyi C."/>
            <person name="Tomsovsky M."/>
            <person name="Tulloss R.E."/>
            <person name="Uehling J."/>
            <person name="Grigoriev I.V."/>
            <person name="Vagvolgyi C."/>
            <person name="Papp T."/>
            <person name="Martin F.M."/>
            <person name="Miettinen O."/>
            <person name="Hibbett D.S."/>
            <person name="Nagy L.G."/>
        </authorList>
    </citation>
    <scope>NUCLEOTIDE SEQUENCE [LARGE SCALE GENOMIC DNA]</scope>
    <source>
        <strain evidence="1 2">NL-1719</strain>
    </source>
</reference>
<dbReference type="Proteomes" id="UP000308600">
    <property type="component" value="Unassembled WGS sequence"/>
</dbReference>
<accession>A0ACD2ZXP7</accession>
<organism evidence="1 2">
    <name type="scientific">Pluteus cervinus</name>
    <dbReference type="NCBI Taxonomy" id="181527"/>
    <lineage>
        <taxon>Eukaryota</taxon>
        <taxon>Fungi</taxon>
        <taxon>Dikarya</taxon>
        <taxon>Basidiomycota</taxon>
        <taxon>Agaricomycotina</taxon>
        <taxon>Agaricomycetes</taxon>
        <taxon>Agaricomycetidae</taxon>
        <taxon>Agaricales</taxon>
        <taxon>Pluteineae</taxon>
        <taxon>Pluteaceae</taxon>
        <taxon>Pluteus</taxon>
    </lineage>
</organism>
<proteinExistence type="predicted"/>
<keyword evidence="2" id="KW-1185">Reference proteome</keyword>
<evidence type="ECO:0000313" key="2">
    <source>
        <dbReference type="Proteomes" id="UP000308600"/>
    </source>
</evidence>
<dbReference type="EMBL" id="ML209593">
    <property type="protein sequence ID" value="TFK58154.1"/>
    <property type="molecule type" value="Genomic_DNA"/>
</dbReference>
<gene>
    <name evidence="1" type="ORF">BDN72DRAFT_722058</name>
</gene>